<feature type="transmembrane region" description="Helical" evidence="1">
    <location>
        <begin position="25"/>
        <end position="48"/>
    </location>
</feature>
<protein>
    <submittedName>
        <fullName evidence="2">Uncharacterized protein</fullName>
    </submittedName>
</protein>
<sequence>MQVAAAETTVDPAAADASSLFRSHAVSLVGSAMAVMASVSITLAYMTILDSYVHNNYFWTHYIEIGAQSCLADAFNAQLGQRCRVVPLVSVDVALAKDYSTHPQQLQRRGTVKLPA</sequence>
<dbReference type="EMBL" id="KI914064">
    <property type="protein sequence ID" value="ETV90213.1"/>
    <property type="molecule type" value="Genomic_DNA"/>
</dbReference>
<proteinExistence type="predicted"/>
<keyword evidence="1" id="KW-0812">Transmembrane</keyword>
<keyword evidence="1" id="KW-1133">Transmembrane helix</keyword>
<evidence type="ECO:0000256" key="1">
    <source>
        <dbReference type="SAM" id="Phobius"/>
    </source>
</evidence>
<gene>
    <name evidence="2" type="ORF">H310_14957</name>
</gene>
<evidence type="ECO:0000313" key="2">
    <source>
        <dbReference type="EMBL" id="ETV90213.1"/>
    </source>
</evidence>
<name>A0A024T896_9STRA</name>
<dbReference type="GeneID" id="20092007"/>
<dbReference type="AlphaFoldDB" id="A0A024T896"/>
<keyword evidence="1" id="KW-0472">Membrane</keyword>
<accession>A0A024T896</accession>
<dbReference type="RefSeq" id="XP_008881159.1">
    <property type="nucleotide sequence ID" value="XM_008882937.1"/>
</dbReference>
<dbReference type="VEuPathDB" id="FungiDB:H310_14957"/>
<reference evidence="2" key="1">
    <citation type="submission" date="2013-12" db="EMBL/GenBank/DDBJ databases">
        <title>The Genome Sequence of Aphanomyces invadans NJM9701.</title>
        <authorList>
            <consortium name="The Broad Institute Genomics Platform"/>
            <person name="Russ C."/>
            <person name="Tyler B."/>
            <person name="van West P."/>
            <person name="Dieguez-Uribeondo J."/>
            <person name="Young S.K."/>
            <person name="Zeng Q."/>
            <person name="Gargeya S."/>
            <person name="Fitzgerald M."/>
            <person name="Abouelleil A."/>
            <person name="Alvarado L."/>
            <person name="Chapman S.B."/>
            <person name="Gainer-Dewar J."/>
            <person name="Goldberg J."/>
            <person name="Griggs A."/>
            <person name="Gujja S."/>
            <person name="Hansen M."/>
            <person name="Howarth C."/>
            <person name="Imamovic A."/>
            <person name="Ireland A."/>
            <person name="Larimer J."/>
            <person name="McCowan C."/>
            <person name="Murphy C."/>
            <person name="Pearson M."/>
            <person name="Poon T.W."/>
            <person name="Priest M."/>
            <person name="Roberts A."/>
            <person name="Saif S."/>
            <person name="Shea T."/>
            <person name="Sykes S."/>
            <person name="Wortman J."/>
            <person name="Nusbaum C."/>
            <person name="Birren B."/>
        </authorList>
    </citation>
    <scope>NUCLEOTIDE SEQUENCE [LARGE SCALE GENOMIC DNA]</scope>
    <source>
        <strain evidence="2">NJM9701</strain>
    </source>
</reference>
<organism evidence="2">
    <name type="scientific">Aphanomyces invadans</name>
    <dbReference type="NCBI Taxonomy" id="157072"/>
    <lineage>
        <taxon>Eukaryota</taxon>
        <taxon>Sar</taxon>
        <taxon>Stramenopiles</taxon>
        <taxon>Oomycota</taxon>
        <taxon>Saprolegniomycetes</taxon>
        <taxon>Saprolegniales</taxon>
        <taxon>Verrucalvaceae</taxon>
        <taxon>Aphanomyces</taxon>
    </lineage>
</organism>